<protein>
    <submittedName>
        <fullName evidence="3">Uncharacterized protein</fullName>
    </submittedName>
</protein>
<dbReference type="EMBL" id="JALDAY010000015">
    <property type="protein sequence ID" value="MCI3277475.1"/>
    <property type="molecule type" value="Genomic_DNA"/>
</dbReference>
<evidence type="ECO:0000313" key="3">
    <source>
        <dbReference type="EMBL" id="MCI3277475.1"/>
    </source>
</evidence>
<feature type="coiled-coil region" evidence="1">
    <location>
        <begin position="14"/>
        <end position="48"/>
    </location>
</feature>
<reference evidence="3" key="1">
    <citation type="submission" date="2022-03" db="EMBL/GenBank/DDBJ databases">
        <title>Streptomyces 7R015 and 7R016 isolated from Barleria lupulina in Thailand.</title>
        <authorList>
            <person name="Kanchanasin P."/>
            <person name="Phongsopitanun W."/>
            <person name="Tanasupawat S."/>
        </authorList>
    </citation>
    <scope>NUCLEOTIDE SEQUENCE</scope>
    <source>
        <strain evidence="3">7R015</strain>
    </source>
</reference>
<accession>A0ABS9YJQ4</accession>
<sequence length="82" mass="9095">MLNTSECAVPSSREKELQAENRDLRELVAKLTDRLDMLQTANEGAYKELSIATGGPRFDPAQPFGTDPKRKLGTLFMKGSRP</sequence>
<keyword evidence="4" id="KW-1185">Reference proteome</keyword>
<dbReference type="Proteomes" id="UP001165269">
    <property type="component" value="Unassembled WGS sequence"/>
</dbReference>
<evidence type="ECO:0000313" key="4">
    <source>
        <dbReference type="Proteomes" id="UP001165269"/>
    </source>
</evidence>
<gene>
    <name evidence="3" type="ORF">MQP27_41045</name>
</gene>
<dbReference type="RefSeq" id="WP_242775219.1">
    <property type="nucleotide sequence ID" value="NZ_JALDAY010000015.1"/>
</dbReference>
<comment type="caution">
    <text evidence="3">The sequence shown here is derived from an EMBL/GenBank/DDBJ whole genome shotgun (WGS) entry which is preliminary data.</text>
</comment>
<keyword evidence="1" id="KW-0175">Coiled coil</keyword>
<organism evidence="3 4">
    <name type="scientific">Streptomyces cylindrosporus</name>
    <dbReference type="NCBI Taxonomy" id="2927583"/>
    <lineage>
        <taxon>Bacteria</taxon>
        <taxon>Bacillati</taxon>
        <taxon>Actinomycetota</taxon>
        <taxon>Actinomycetes</taxon>
        <taxon>Kitasatosporales</taxon>
        <taxon>Streptomycetaceae</taxon>
        <taxon>Streptomyces</taxon>
    </lineage>
</organism>
<proteinExistence type="predicted"/>
<feature type="region of interest" description="Disordered" evidence="2">
    <location>
        <begin position="53"/>
        <end position="73"/>
    </location>
</feature>
<evidence type="ECO:0000256" key="2">
    <source>
        <dbReference type="SAM" id="MobiDB-lite"/>
    </source>
</evidence>
<evidence type="ECO:0000256" key="1">
    <source>
        <dbReference type="SAM" id="Coils"/>
    </source>
</evidence>
<name>A0ABS9YJQ4_9ACTN</name>